<evidence type="ECO:0000313" key="11">
    <source>
        <dbReference type="EMBL" id="KGR85296.1"/>
    </source>
</evidence>
<gene>
    <name evidence="11" type="ORF">CD30_19180</name>
</gene>
<dbReference type="Pfam" id="PF25198">
    <property type="entry name" value="Spore_GerAC_N"/>
    <property type="match status" value="1"/>
</dbReference>
<keyword evidence="4 8" id="KW-0732">Signal</keyword>
<name>A0A0A3IKM9_9BACL</name>
<keyword evidence="7" id="KW-0449">Lipoprotein</keyword>
<dbReference type="Proteomes" id="UP000030595">
    <property type="component" value="Unassembled WGS sequence"/>
</dbReference>
<dbReference type="InterPro" id="IPR057336">
    <property type="entry name" value="GerAC_N"/>
</dbReference>
<comment type="caution">
    <text evidence="11">The sequence shown here is derived from an EMBL/GenBank/DDBJ whole genome shotgun (WGS) entry which is preliminary data.</text>
</comment>
<accession>A0A0A3IKM9</accession>
<dbReference type="AlphaFoldDB" id="A0A0A3IKM9"/>
<evidence type="ECO:0000256" key="2">
    <source>
        <dbReference type="ARBA" id="ARBA00007886"/>
    </source>
</evidence>
<reference evidence="11 12" key="1">
    <citation type="submission" date="2014-02" db="EMBL/GenBank/DDBJ databases">
        <title>Draft genome sequence of Lysinibacillus massiliensis CCUG 49529.</title>
        <authorList>
            <person name="Zhang F."/>
            <person name="Wang G."/>
            <person name="Zhang L."/>
        </authorList>
    </citation>
    <scope>NUCLEOTIDE SEQUENCE [LARGE SCALE GENOMIC DNA]</scope>
    <source>
        <strain evidence="11 12">CCUG 49529</strain>
    </source>
</reference>
<evidence type="ECO:0000256" key="7">
    <source>
        <dbReference type="ARBA" id="ARBA00023288"/>
    </source>
</evidence>
<dbReference type="Gene3D" id="3.30.300.210">
    <property type="entry name" value="Nutrient germinant receptor protein C, domain 3"/>
    <property type="match status" value="1"/>
</dbReference>
<dbReference type="OrthoDB" id="9816067at2"/>
<evidence type="ECO:0000256" key="8">
    <source>
        <dbReference type="SAM" id="SignalP"/>
    </source>
</evidence>
<feature type="domain" description="Spore germination protein N-terminal" evidence="10">
    <location>
        <begin position="24"/>
        <end position="195"/>
    </location>
</feature>
<comment type="similarity">
    <text evidence="2">Belongs to the GerABKC lipoprotein family.</text>
</comment>
<protein>
    <submittedName>
        <fullName evidence="11">Uncharacterized protein</fullName>
    </submittedName>
</protein>
<dbReference type="eggNOG" id="ENOG502Z849">
    <property type="taxonomic scope" value="Bacteria"/>
</dbReference>
<dbReference type="PANTHER" id="PTHR35789:SF1">
    <property type="entry name" value="SPORE GERMINATION PROTEIN B3"/>
    <property type="match status" value="1"/>
</dbReference>
<dbReference type="EMBL" id="JPVQ01000080">
    <property type="protein sequence ID" value="KGR85296.1"/>
    <property type="molecule type" value="Genomic_DNA"/>
</dbReference>
<evidence type="ECO:0000256" key="5">
    <source>
        <dbReference type="ARBA" id="ARBA00023136"/>
    </source>
</evidence>
<dbReference type="InterPro" id="IPR008844">
    <property type="entry name" value="Spore_GerAC-like"/>
</dbReference>
<dbReference type="PANTHER" id="PTHR35789">
    <property type="entry name" value="SPORE GERMINATION PROTEIN B3"/>
    <property type="match status" value="1"/>
</dbReference>
<dbReference type="InterPro" id="IPR038501">
    <property type="entry name" value="Spore_GerAC_C_sf"/>
</dbReference>
<dbReference type="GO" id="GO:0009847">
    <property type="term" value="P:spore germination"/>
    <property type="evidence" value="ECO:0007669"/>
    <property type="project" value="InterPro"/>
</dbReference>
<keyword evidence="12" id="KW-1185">Reference proteome</keyword>
<evidence type="ECO:0000259" key="9">
    <source>
        <dbReference type="Pfam" id="PF05504"/>
    </source>
</evidence>
<dbReference type="Pfam" id="PF05504">
    <property type="entry name" value="Spore_GerAC"/>
    <property type="match status" value="1"/>
</dbReference>
<comment type="subcellular location">
    <subcellularLocation>
        <location evidence="1">Membrane</location>
        <topology evidence="1">Lipid-anchor</topology>
    </subcellularLocation>
</comment>
<feature type="chain" id="PRO_5039316939" evidence="8">
    <location>
        <begin position="22"/>
        <end position="413"/>
    </location>
</feature>
<evidence type="ECO:0000259" key="10">
    <source>
        <dbReference type="Pfam" id="PF25198"/>
    </source>
</evidence>
<feature type="domain" description="Spore germination GerAC-like C-terminal" evidence="9">
    <location>
        <begin position="231"/>
        <end position="400"/>
    </location>
</feature>
<evidence type="ECO:0000256" key="4">
    <source>
        <dbReference type="ARBA" id="ARBA00022729"/>
    </source>
</evidence>
<dbReference type="NCBIfam" id="TIGR02887">
    <property type="entry name" value="spore_ger_x_C"/>
    <property type="match status" value="1"/>
</dbReference>
<keyword evidence="5" id="KW-0472">Membrane</keyword>
<evidence type="ECO:0000256" key="1">
    <source>
        <dbReference type="ARBA" id="ARBA00004635"/>
    </source>
</evidence>
<evidence type="ECO:0000313" key="12">
    <source>
        <dbReference type="Proteomes" id="UP000030595"/>
    </source>
</evidence>
<dbReference type="GO" id="GO:0016020">
    <property type="term" value="C:membrane"/>
    <property type="evidence" value="ECO:0007669"/>
    <property type="project" value="UniProtKB-SubCell"/>
</dbReference>
<keyword evidence="6" id="KW-0564">Palmitate</keyword>
<keyword evidence="3" id="KW-0309">Germination</keyword>
<evidence type="ECO:0000256" key="6">
    <source>
        <dbReference type="ARBA" id="ARBA00023139"/>
    </source>
</evidence>
<proteinExistence type="inferred from homology"/>
<dbReference type="InterPro" id="IPR046953">
    <property type="entry name" value="Spore_GerAC-like_C"/>
</dbReference>
<feature type="signal peptide" evidence="8">
    <location>
        <begin position="1"/>
        <end position="21"/>
    </location>
</feature>
<evidence type="ECO:0000256" key="3">
    <source>
        <dbReference type="ARBA" id="ARBA00022544"/>
    </source>
</evidence>
<dbReference type="RefSeq" id="WP_036180444.1">
    <property type="nucleotide sequence ID" value="NZ_AVCZ01000080.1"/>
</dbReference>
<dbReference type="PROSITE" id="PS51257">
    <property type="entry name" value="PROKAR_LIPOPROTEIN"/>
    <property type="match status" value="1"/>
</dbReference>
<organism evidence="11 12">
    <name type="scientific">Ureibacillus massiliensis 4400831 = CIP 108448 = CCUG 49529</name>
    <dbReference type="NCBI Taxonomy" id="1211035"/>
    <lineage>
        <taxon>Bacteria</taxon>
        <taxon>Bacillati</taxon>
        <taxon>Bacillota</taxon>
        <taxon>Bacilli</taxon>
        <taxon>Bacillales</taxon>
        <taxon>Caryophanaceae</taxon>
        <taxon>Ureibacillus</taxon>
    </lineage>
</organism>
<sequence>MVKHNISKFFCLLLFIPFLSACWDQIAIDERAYVVALGLGKSEDENKIQVTFLITNPELSKKEAGTNEPALETISFQANDVIVAKNKANSVIAKEVSYNLLRAVIISEEFAKEDRTLRWMYDLSKEYEIKRNVPLIVVKESIDTFFQNNRPQLETKIHKYFDLILESANKSGLIPKSNLNSYYRVTEADGDLYLVIYGTSEISQGGDGTEDEFIAGKMDIQGETNQVQFIGSAIFKEGKMIGKLNGEETRLAILLNNTLKMGVIYTTYTDPFNEKYKITSRILNKENIHVKMDLKNNSPSVDVSIPIYMDIMTQHSMVDYVNDSEKRGILKKSIEKEITDKITALVKRTQEEFKGEPFGWSIIARKQFATLPEYREFDWMNTYPSMEVNIKVEVNFGNFGQQSEIPNFEEVRD</sequence>